<evidence type="ECO:0000256" key="2">
    <source>
        <dbReference type="ARBA" id="ARBA00022737"/>
    </source>
</evidence>
<dbReference type="InterPro" id="IPR050179">
    <property type="entry name" value="Trans_hexapeptide_repeat"/>
</dbReference>
<dbReference type="AlphaFoldDB" id="A0A0G0W9D4"/>
<dbReference type="GO" id="GO:0016740">
    <property type="term" value="F:transferase activity"/>
    <property type="evidence" value="ECO:0007669"/>
    <property type="project" value="UniProtKB-KW"/>
</dbReference>
<dbReference type="PATRIC" id="fig|1618344.3.peg.1155"/>
<dbReference type="Gene3D" id="2.160.10.10">
    <property type="entry name" value="Hexapeptide repeat proteins"/>
    <property type="match status" value="1"/>
</dbReference>
<protein>
    <recommendedName>
        <fullName evidence="5">Transferase hexapeptide repeat containing protein</fullName>
    </recommendedName>
</protein>
<dbReference type="InterPro" id="IPR011004">
    <property type="entry name" value="Trimer_LpxA-like_sf"/>
</dbReference>
<evidence type="ECO:0008006" key="5">
    <source>
        <dbReference type="Google" id="ProtNLM"/>
    </source>
</evidence>
<dbReference type="Pfam" id="PF00132">
    <property type="entry name" value="Hexapep"/>
    <property type="match status" value="3"/>
</dbReference>
<dbReference type="EMBL" id="LCBL01000006">
    <property type="protein sequence ID" value="KKS08662.1"/>
    <property type="molecule type" value="Genomic_DNA"/>
</dbReference>
<dbReference type="PANTHER" id="PTHR43300:SF4">
    <property type="entry name" value="ACYL-[ACYL-CARRIER-PROTEIN]--UDP-N-ACETYLGLUCOSAMINE O-ACYLTRANSFERASE"/>
    <property type="match status" value="1"/>
</dbReference>
<dbReference type="InterPro" id="IPR001451">
    <property type="entry name" value="Hexapep"/>
</dbReference>
<sequence length="191" mass="20212">MSDIRVHATADVSKKTEIGENSQVWNGSQIREGAKIGKNCILGKNVYVDFDVKIGDSVKIQNNSSVFHGVTVEDGVFIGPHVCLTNDKVPRAVNPDFSLKDNDDWTVSEIKIMKGASIGASSVILPGVKVGEFALVGAGSVVTKDVPDYGLVMGNPARLAGYVCKCGLKIGGSDTKGELKCKSCGQTIKLK</sequence>
<proteinExistence type="predicted"/>
<comment type="caution">
    <text evidence="3">The sequence shown here is derived from an EMBL/GenBank/DDBJ whole genome shotgun (WGS) entry which is preliminary data.</text>
</comment>
<keyword evidence="2" id="KW-0677">Repeat</keyword>
<evidence type="ECO:0000313" key="4">
    <source>
        <dbReference type="Proteomes" id="UP000033869"/>
    </source>
</evidence>
<name>A0A0G0W9D4_UNCC2</name>
<evidence type="ECO:0000313" key="3">
    <source>
        <dbReference type="EMBL" id="KKS08662.1"/>
    </source>
</evidence>
<dbReference type="Proteomes" id="UP000033869">
    <property type="component" value="Unassembled WGS sequence"/>
</dbReference>
<organism evidence="3 4">
    <name type="scientific">candidate division CPR2 bacterium GW2011_GWC1_41_48</name>
    <dbReference type="NCBI Taxonomy" id="1618344"/>
    <lineage>
        <taxon>Bacteria</taxon>
        <taxon>Bacteria division CPR2</taxon>
    </lineage>
</organism>
<accession>A0A0G0W9D4</accession>
<reference evidence="3 4" key="1">
    <citation type="journal article" date="2015" name="Nature">
        <title>rRNA introns, odd ribosomes, and small enigmatic genomes across a large radiation of phyla.</title>
        <authorList>
            <person name="Brown C.T."/>
            <person name="Hug L.A."/>
            <person name="Thomas B.C."/>
            <person name="Sharon I."/>
            <person name="Castelle C.J."/>
            <person name="Singh A."/>
            <person name="Wilkins M.J."/>
            <person name="Williams K.H."/>
            <person name="Banfield J.F."/>
        </authorList>
    </citation>
    <scope>NUCLEOTIDE SEQUENCE [LARGE SCALE GENOMIC DNA]</scope>
</reference>
<dbReference type="InterPro" id="IPR018357">
    <property type="entry name" value="Hexapep_transf_CS"/>
</dbReference>
<keyword evidence="1" id="KW-0808">Transferase</keyword>
<dbReference type="CDD" id="cd03358">
    <property type="entry name" value="LbH_WxcM_N_like"/>
    <property type="match status" value="1"/>
</dbReference>
<gene>
    <name evidence="3" type="ORF">UU65_C0006G0032</name>
</gene>
<evidence type="ECO:0000256" key="1">
    <source>
        <dbReference type="ARBA" id="ARBA00022679"/>
    </source>
</evidence>
<dbReference type="PROSITE" id="PS00101">
    <property type="entry name" value="HEXAPEP_TRANSFERASES"/>
    <property type="match status" value="1"/>
</dbReference>
<dbReference type="PANTHER" id="PTHR43300">
    <property type="entry name" value="ACETYLTRANSFERASE"/>
    <property type="match status" value="1"/>
</dbReference>
<dbReference type="SUPFAM" id="SSF51161">
    <property type="entry name" value="Trimeric LpxA-like enzymes"/>
    <property type="match status" value="1"/>
</dbReference>